<feature type="compositionally biased region" description="Low complexity" evidence="14">
    <location>
        <begin position="1258"/>
        <end position="1275"/>
    </location>
</feature>
<feature type="region of interest" description="Disordered" evidence="14">
    <location>
        <begin position="1223"/>
        <end position="1472"/>
    </location>
</feature>
<dbReference type="Gene3D" id="2.130.10.10">
    <property type="entry name" value="YVTN repeat-like/Quinoprotein amine dehydrogenase"/>
    <property type="match status" value="1"/>
</dbReference>
<feature type="compositionally biased region" description="Low complexity" evidence="14">
    <location>
        <begin position="1338"/>
        <end position="1350"/>
    </location>
</feature>
<comment type="subcellular location">
    <subcellularLocation>
        <location evidence="1">Nucleus</location>
        <location evidence="1">Nuclear pore complex</location>
    </subcellularLocation>
</comment>
<feature type="compositionally biased region" description="Gly residues" evidence="14">
    <location>
        <begin position="1795"/>
        <end position="1805"/>
    </location>
</feature>
<reference evidence="17" key="1">
    <citation type="submission" date="2018-07" db="EMBL/GenBank/DDBJ databases">
        <title>Comparative genomics of catfishes provides insights into carnivory and benthic adaptation.</title>
        <authorList>
            <person name="Zhang Y."/>
            <person name="Wang D."/>
            <person name="Peng Z."/>
            <person name="Zheng S."/>
            <person name="Shao F."/>
            <person name="Tao W."/>
        </authorList>
    </citation>
    <scope>NUCLEOTIDE SEQUENCE</scope>
    <source>
        <strain evidence="17">Chongqing</strain>
    </source>
</reference>
<feature type="compositionally biased region" description="Low complexity" evidence="14">
    <location>
        <begin position="1392"/>
        <end position="1402"/>
    </location>
</feature>
<comment type="caution">
    <text evidence="17">The sequence shown here is derived from an EMBL/GenBank/DDBJ whole genome shotgun (WGS) entry which is preliminary data.</text>
</comment>
<evidence type="ECO:0000256" key="10">
    <source>
        <dbReference type="ARBA" id="ARBA00063892"/>
    </source>
</evidence>
<evidence type="ECO:0000256" key="8">
    <source>
        <dbReference type="ARBA" id="ARBA00023242"/>
    </source>
</evidence>
<feature type="compositionally biased region" description="Low complexity" evidence="14">
    <location>
        <begin position="1663"/>
        <end position="1672"/>
    </location>
</feature>
<evidence type="ECO:0000256" key="1">
    <source>
        <dbReference type="ARBA" id="ARBA00004567"/>
    </source>
</evidence>
<evidence type="ECO:0000256" key="11">
    <source>
        <dbReference type="ARBA" id="ARBA00068360"/>
    </source>
</evidence>
<feature type="compositionally biased region" description="Polar residues" evidence="14">
    <location>
        <begin position="581"/>
        <end position="590"/>
    </location>
</feature>
<feature type="compositionally biased region" description="Low complexity" evidence="14">
    <location>
        <begin position="1562"/>
        <end position="1572"/>
    </location>
</feature>
<feature type="region of interest" description="Disordered" evidence="14">
    <location>
        <begin position="820"/>
        <end position="839"/>
    </location>
</feature>
<evidence type="ECO:0000256" key="2">
    <source>
        <dbReference type="ARBA" id="ARBA00022448"/>
    </source>
</evidence>
<feature type="compositionally biased region" description="Acidic residues" evidence="14">
    <location>
        <begin position="921"/>
        <end position="933"/>
    </location>
</feature>
<feature type="compositionally biased region" description="Low complexity" evidence="14">
    <location>
        <begin position="1420"/>
        <end position="1448"/>
    </location>
</feature>
<dbReference type="GO" id="GO:0008139">
    <property type="term" value="F:nuclear localization sequence binding"/>
    <property type="evidence" value="ECO:0007669"/>
    <property type="project" value="TreeGrafter"/>
</dbReference>
<keyword evidence="3" id="KW-0677">Repeat</keyword>
<evidence type="ECO:0000256" key="6">
    <source>
        <dbReference type="ARBA" id="ARBA00023010"/>
    </source>
</evidence>
<evidence type="ECO:0000256" key="14">
    <source>
        <dbReference type="SAM" id="MobiDB-lite"/>
    </source>
</evidence>
<feature type="region of interest" description="Disordered" evidence="14">
    <location>
        <begin position="996"/>
        <end position="1017"/>
    </location>
</feature>
<dbReference type="PANTHER" id="PTHR23193:SF21">
    <property type="entry name" value="NUCLEAR PORE COMPLEX PROTEIN NUP214"/>
    <property type="match status" value="1"/>
</dbReference>
<feature type="compositionally biased region" description="Low complexity" evidence="14">
    <location>
        <begin position="1758"/>
        <end position="1769"/>
    </location>
</feature>
<feature type="region of interest" description="Disordered" evidence="14">
    <location>
        <begin position="1547"/>
        <end position="1572"/>
    </location>
</feature>
<keyword evidence="2" id="KW-0813">Transport</keyword>
<dbReference type="GO" id="GO:0006406">
    <property type="term" value="P:mRNA export from nucleus"/>
    <property type="evidence" value="ECO:0007669"/>
    <property type="project" value="UniProtKB-ARBA"/>
</dbReference>
<dbReference type="SUPFAM" id="SSF117289">
    <property type="entry name" value="Nucleoporin domain"/>
    <property type="match status" value="1"/>
</dbReference>
<evidence type="ECO:0000259" key="16">
    <source>
        <dbReference type="Pfam" id="PF18617"/>
    </source>
</evidence>
<protein>
    <recommendedName>
        <fullName evidence="11">Nuclear pore complex protein Nup214</fullName>
    </recommendedName>
    <alternativeName>
        <fullName evidence="13">214 kDa nucleoporin</fullName>
    </alternativeName>
    <alternativeName>
        <fullName evidence="12">Nucleoporin Nup214</fullName>
    </alternativeName>
</protein>
<dbReference type="SMART" id="SM00320">
    <property type="entry name" value="WD40"/>
    <property type="match status" value="2"/>
</dbReference>
<keyword evidence="4" id="KW-0509">mRNA transport</keyword>
<dbReference type="Pfam" id="PF16755">
    <property type="entry name" value="Beta-prop_NUP159_NUP214"/>
    <property type="match status" value="1"/>
</dbReference>
<feature type="region of interest" description="Disordered" evidence="14">
    <location>
        <begin position="1648"/>
        <end position="1672"/>
    </location>
</feature>
<feature type="region of interest" description="Disordered" evidence="14">
    <location>
        <begin position="1795"/>
        <end position="1832"/>
    </location>
</feature>
<comment type="function">
    <text evidence="9">Part of the nuclear pore complex. Has a critical role in nucleocytoplasmic transport. May serve as a docking site in the receptor-mediated import of substrates across the nuclear pore complex.</text>
</comment>
<evidence type="ECO:0000256" key="7">
    <source>
        <dbReference type="ARBA" id="ARBA00023132"/>
    </source>
</evidence>
<feature type="region of interest" description="Disordered" evidence="14">
    <location>
        <begin position="402"/>
        <end position="422"/>
    </location>
</feature>
<accession>A0AAD5AH87</accession>
<feature type="domain" description="Nuclear pore complex protein Nup214 phenylalanine-glycine (FG)" evidence="16">
    <location>
        <begin position="1832"/>
        <end position="1892"/>
    </location>
</feature>
<evidence type="ECO:0000256" key="9">
    <source>
        <dbReference type="ARBA" id="ARBA00055090"/>
    </source>
</evidence>
<keyword evidence="7" id="KW-0906">Nuclear pore complex</keyword>
<evidence type="ECO:0000256" key="5">
    <source>
        <dbReference type="ARBA" id="ARBA00022927"/>
    </source>
</evidence>
<evidence type="ECO:0000313" key="18">
    <source>
        <dbReference type="Proteomes" id="UP001205998"/>
    </source>
</evidence>
<dbReference type="InterPro" id="IPR041553">
    <property type="entry name" value="Nup214_FG"/>
</dbReference>
<dbReference type="InterPro" id="IPR026054">
    <property type="entry name" value="Nucleoporin"/>
</dbReference>
<dbReference type="Proteomes" id="UP001205998">
    <property type="component" value="Unassembled WGS sequence"/>
</dbReference>
<comment type="subunit">
    <text evidence="10">Homodimer. Part of the nuclear pore complex (NPC). Interacts with NUP88. Interacts with ZFP36; this interaction increases upon lipopolysaccharide (LPS) stimulation. Interacts with DDX19. Interacts with XPO1. Interacts with XPO5.</text>
</comment>
<evidence type="ECO:0000256" key="13">
    <source>
        <dbReference type="ARBA" id="ARBA00083901"/>
    </source>
</evidence>
<dbReference type="InterPro" id="IPR015943">
    <property type="entry name" value="WD40/YVTN_repeat-like_dom_sf"/>
</dbReference>
<dbReference type="GO" id="GO:0017056">
    <property type="term" value="F:structural constituent of nuclear pore"/>
    <property type="evidence" value="ECO:0007669"/>
    <property type="project" value="TreeGrafter"/>
</dbReference>
<feature type="region of interest" description="Disordered" evidence="14">
    <location>
        <begin position="1758"/>
        <end position="1777"/>
    </location>
</feature>
<dbReference type="GO" id="GO:0006606">
    <property type="term" value="P:protein import into nucleus"/>
    <property type="evidence" value="ECO:0007669"/>
    <property type="project" value="TreeGrafter"/>
</dbReference>
<proteinExistence type="predicted"/>
<dbReference type="FunFam" id="2.130.10.10:FF:000142">
    <property type="entry name" value="Nuclear pore complex protein Nup214"/>
    <property type="match status" value="1"/>
</dbReference>
<feature type="compositionally biased region" description="Low complexity" evidence="14">
    <location>
        <begin position="1286"/>
        <end position="1326"/>
    </location>
</feature>
<feature type="compositionally biased region" description="Low complexity" evidence="14">
    <location>
        <begin position="820"/>
        <end position="837"/>
    </location>
</feature>
<feature type="compositionally biased region" description="Low complexity" evidence="14">
    <location>
        <begin position="854"/>
        <end position="870"/>
    </location>
</feature>
<evidence type="ECO:0000256" key="12">
    <source>
        <dbReference type="ARBA" id="ARBA00077390"/>
    </source>
</evidence>
<keyword evidence="18" id="KW-1185">Reference proteome</keyword>
<feature type="region of interest" description="Disordered" evidence="14">
    <location>
        <begin position="532"/>
        <end position="616"/>
    </location>
</feature>
<keyword evidence="8" id="KW-0539">Nucleus</keyword>
<dbReference type="GO" id="GO:0005643">
    <property type="term" value="C:nuclear pore"/>
    <property type="evidence" value="ECO:0007669"/>
    <property type="project" value="UniProtKB-SubCell"/>
</dbReference>
<feature type="compositionally biased region" description="Polar residues" evidence="14">
    <location>
        <begin position="1158"/>
        <end position="1177"/>
    </location>
</feature>
<feature type="compositionally biased region" description="Low complexity" evidence="14">
    <location>
        <begin position="597"/>
        <end position="610"/>
    </location>
</feature>
<feature type="compositionally biased region" description="Low complexity" evidence="14">
    <location>
        <begin position="412"/>
        <end position="422"/>
    </location>
</feature>
<feature type="compositionally biased region" description="Polar residues" evidence="14">
    <location>
        <begin position="536"/>
        <end position="548"/>
    </location>
</feature>
<evidence type="ECO:0000256" key="3">
    <source>
        <dbReference type="ARBA" id="ARBA00022737"/>
    </source>
</evidence>
<feature type="region of interest" description="Disordered" evidence="14">
    <location>
        <begin position="911"/>
        <end position="934"/>
    </location>
</feature>
<evidence type="ECO:0000256" key="4">
    <source>
        <dbReference type="ARBA" id="ARBA00022816"/>
    </source>
</evidence>
<name>A0AAD5AH87_SILAS</name>
<feature type="domain" description="Nucleoporin Nup159/Nup146 N-terminal" evidence="15">
    <location>
        <begin position="31"/>
        <end position="371"/>
    </location>
</feature>
<dbReference type="EMBL" id="MU554589">
    <property type="protein sequence ID" value="KAI5615744.1"/>
    <property type="molecule type" value="Genomic_DNA"/>
</dbReference>
<feature type="compositionally biased region" description="Polar residues" evidence="14">
    <location>
        <begin position="1816"/>
        <end position="1832"/>
    </location>
</feature>
<dbReference type="Pfam" id="PF18617">
    <property type="entry name" value="Nup214_FG"/>
    <property type="match status" value="1"/>
</dbReference>
<keyword evidence="5" id="KW-0653">Protein transport</keyword>
<dbReference type="InterPro" id="IPR039462">
    <property type="entry name" value="Nup159/Nup146_N"/>
</dbReference>
<gene>
    <name evidence="17" type="ORF">C0J50_0425</name>
</gene>
<evidence type="ECO:0000313" key="17">
    <source>
        <dbReference type="EMBL" id="KAI5615744.1"/>
    </source>
</evidence>
<feature type="region of interest" description="Disordered" evidence="14">
    <location>
        <begin position="1158"/>
        <end position="1210"/>
    </location>
</feature>
<feature type="compositionally biased region" description="Polar residues" evidence="14">
    <location>
        <begin position="1245"/>
        <end position="1257"/>
    </location>
</feature>
<dbReference type="InterPro" id="IPR001680">
    <property type="entry name" value="WD40_rpt"/>
</dbReference>
<dbReference type="PANTHER" id="PTHR23193">
    <property type="entry name" value="NUCLEAR PORE COMPLEX PROTEIN NUP"/>
    <property type="match status" value="1"/>
</dbReference>
<organism evidence="17 18">
    <name type="scientific">Silurus asotus</name>
    <name type="common">Amur catfish</name>
    <name type="synonym">Parasilurus asotus</name>
    <dbReference type="NCBI Taxonomy" id="30991"/>
    <lineage>
        <taxon>Eukaryota</taxon>
        <taxon>Metazoa</taxon>
        <taxon>Chordata</taxon>
        <taxon>Craniata</taxon>
        <taxon>Vertebrata</taxon>
        <taxon>Euteleostomi</taxon>
        <taxon>Actinopterygii</taxon>
        <taxon>Neopterygii</taxon>
        <taxon>Teleostei</taxon>
        <taxon>Ostariophysi</taxon>
        <taxon>Siluriformes</taxon>
        <taxon>Siluridae</taxon>
        <taxon>Silurus</taxon>
    </lineage>
</organism>
<sequence length="1975" mass="205267">MGDDTPEREMKDFQFRQMKKIRVFNSPEDLPRERSNLLAISNKFGLLFAGQGRTLKVYLTDDIITAGRVSGNTNEIVEGVKSQTLTLDLPMHHLALSSDELTLSVCGSSAETALTLDFYDVRTFFNTTRQDKRPFASFKASGEPDTSVQDLKWSPVEVFRVAACLSDGSMMVLDVTEKVVAVAQLPASAGITSVCWSPKGKQIAVGKQDATVVQYTPILQEKKVIPCPSFYTSDNPVKVLDVLWLSTYNFAVVYAAADGSPETPPELVMVSLPKKDEKKEDKFLNFSDIVFGSCTERQHHYFLNHMEDWDLILAASSASIEVSIIAKQEDKTNWELWLLEDASRAELPVTLNNDDTLPVGVAIDYTSQAEIYICSVAPPPAPAASKPPPSVFTSFSMPSITPAPTSAPPAPSAASAAPTAPTTSFSLPSTASSLFSFGGTSSTSLAFPSASGFSFMAPKPAGETPSVPAFSFSSNVVKPSTEGLNTSGQVATAAAAPKASPITLPKGPPELALATPNARINLNDRFIAAETHAPSAPSTQPFSFTSTPKPAAAPDSSTQPKPVFTISKPAAPPTVTRPAPSQNSTPSAAVQKTARVAPTAPSTLSAAPTTQLPSVKSVEKQLQQTKDTDPVMVGMQEEIAHFKKEMEELKARVNAADFCVGSAEEMKELRKESEDLHRFTLEIKETTESMHGDISTLKTTLLEGFAGAEEAQAQRELNRDKGYLQLLYKKPLDPRSENQLKEIRRLYQYVKFAVEDVNDVLDLEWEKHLEKKRKQKHMIVPEREALYTALANNMDIINQQKQKLDHLVRDLQSLRLYNKTSSQISSTSSPSPSISSQGELESLKNALLKASLDTTPSSTSKSPSKMTPVKQSQLRNFLSKRQTLPVRSTAPANLSRSAFLSPKYFEDLDDVSSTSSLYQPEECEESLPEEEEVPQPVLAPLRHPTVVRTTSVLPRAIPESTAVFPGSLPWQGNGTGARVPKINMDSADSTALATKTVTHRPPPPTEKNTPLEKTTPTTLPPAQAAGRAALNRHTNSQKTMTNLTELTLKNVPQVVNVQELKENGSSIPVSTDADSSMSSSANQTFQQVLATVEAKKNSTQSAVKVQPPVTESAPAQPGFVFSQLTKSYPAAPFSLSPSLDQQNNKSVSSVGFPFNLRTTSSQSPVSQGASTSQSMTQLAKIPQKPAPSLMVESGKSTTIPPFQLPKAQEDSLGPFLSLRVGQGDEVKEPPKSSATFSFKPPGSTVPGTTFNFGTPQKSASAGNDSESASASADASKNPGLFKPPEAAASSLTSTPLSFTSASAASVPSFSSLLSAPLSQEMPSVTEKPPEPKPPSPPESATTPEEPLSEPSPEPFAVSTPTASPAFITEEAPPSQPKQEEAENLSTQNASVPEATPTSTALSTPPPAETPVPLTASKPVQETTPASTASSAPVQPAPQQQQPTPAAEPAAPPSTTPGSIFTQPTVSSNSTTISTTGFTPVISTAGVSTSASAPTTVFTQAVSTSAAPVFGSSGFSTPSTTSSFGKPVFGQPSSVGFPSASGFTFGQSGFGGSPGFGQPDTQSSAPAPVSSSGGVSAGGGLFGSVKSVSTSASAPTTVFTQAVSTSAAPVFGSSGFSTPSTTSSFGKPVFGQPSSVGFPSASGFTFGQSGFGGSPGFGQPDTQSSAPAPVSSSGGVSAGGGLFGSVSATNASSFSFGSSGTSSGANTGASLFGQSSAPVFGQSSSTSGFGQGSLFGANTVTTTSASGFSFGQPAVPFGSSSSSVFGQQQSTNSVFGQPASGGSLFGSAAPNTPNASGGGFFSGLGGKPSEDAANKNPFGSSNTGAFGQNSQPGSNLFGNSGAKAFGFGGGSTFGDQKPGGTFSARGGSVAAQGFGSFSTPSKTGGFGSPPVFGSPPAFGGSPAFGGQATFGSSLTFNSPLGSSTGKVFGEGTSAASVGGFGFWGLREYDYQSVIISDFCWLEELVAGESAVLILCN</sequence>
<feature type="compositionally biased region" description="Low complexity" evidence="14">
    <location>
        <begin position="1006"/>
        <end position="1017"/>
    </location>
</feature>
<evidence type="ECO:0000259" key="15">
    <source>
        <dbReference type="Pfam" id="PF16755"/>
    </source>
</evidence>
<feature type="region of interest" description="Disordered" evidence="14">
    <location>
        <begin position="852"/>
        <end position="872"/>
    </location>
</feature>
<keyword evidence="6" id="KW-0811">Translocation</keyword>